<accession>U3P7I4</accession>
<dbReference type="eggNOG" id="COG0681">
    <property type="taxonomic scope" value="Bacteria"/>
</dbReference>
<evidence type="ECO:0000256" key="3">
    <source>
        <dbReference type="ARBA" id="ARBA00022989"/>
    </source>
</evidence>
<evidence type="ECO:0000256" key="2">
    <source>
        <dbReference type="ARBA" id="ARBA00022692"/>
    </source>
</evidence>
<dbReference type="KEGG" id="lxy:O159_02940"/>
<sequence>MVVVWVVTANVCRAIVWCLVGLLVWGIAPFAIGWHATTVMSGSITPAIRAGDLVVIRPVSAGQLRAGQVVQFDDPDNPGRLRLHRLVKIQGDTLTTKGDANAHSDSSPVTAGMVHGVGVLRVPGVGIPVKAFAEHNYLLLAVLVLAVLALLVGTRLDHAYDWLPTDDGPEEEPTRETPTPATNHNHDHDHDHDGLEDLLELVDLAASRNTTHDASP</sequence>
<name>U3P7I4_LEIXC</name>
<dbReference type="AlphaFoldDB" id="U3P7I4"/>
<dbReference type="InterPro" id="IPR036286">
    <property type="entry name" value="LexA/Signal_pep-like_sf"/>
</dbReference>
<evidence type="ECO:0000313" key="8">
    <source>
        <dbReference type="EMBL" id="AGW40518.1"/>
    </source>
</evidence>
<evidence type="ECO:0000256" key="4">
    <source>
        <dbReference type="ARBA" id="ARBA00023136"/>
    </source>
</evidence>
<feature type="compositionally biased region" description="Polar residues" evidence="6">
    <location>
        <begin position="207"/>
        <end position="216"/>
    </location>
</feature>
<dbReference type="EMBL" id="CP006734">
    <property type="protein sequence ID" value="AGW40872.1"/>
    <property type="molecule type" value="Genomic_DNA"/>
</dbReference>
<dbReference type="EC" id="3.4.21.89" evidence="5"/>
<feature type="transmembrane region" description="Helical" evidence="7">
    <location>
        <begin position="14"/>
        <end position="34"/>
    </location>
</feature>
<evidence type="ECO:0000313" key="9">
    <source>
        <dbReference type="EMBL" id="AGW40872.1"/>
    </source>
</evidence>
<keyword evidence="10" id="KW-1185">Reference proteome</keyword>
<dbReference type="GO" id="GO:0009003">
    <property type="term" value="F:signal peptidase activity"/>
    <property type="evidence" value="ECO:0007669"/>
    <property type="project" value="UniProtKB-EC"/>
</dbReference>
<comment type="subcellular location">
    <subcellularLocation>
        <location evidence="1">Membrane</location>
    </subcellularLocation>
</comment>
<evidence type="ECO:0000256" key="1">
    <source>
        <dbReference type="ARBA" id="ARBA00004370"/>
    </source>
</evidence>
<organism evidence="9 10">
    <name type="scientific">Leifsonia xyli subsp. cynodontis DSM 46306</name>
    <dbReference type="NCBI Taxonomy" id="1389489"/>
    <lineage>
        <taxon>Bacteria</taxon>
        <taxon>Bacillati</taxon>
        <taxon>Actinomycetota</taxon>
        <taxon>Actinomycetes</taxon>
        <taxon>Micrococcales</taxon>
        <taxon>Microbacteriaceae</taxon>
        <taxon>Leifsonia</taxon>
    </lineage>
</organism>
<evidence type="ECO:0000256" key="5">
    <source>
        <dbReference type="NCBIfam" id="TIGR02228"/>
    </source>
</evidence>
<dbReference type="CDD" id="cd06530">
    <property type="entry name" value="S26_SPase_I"/>
    <property type="match status" value="1"/>
</dbReference>
<feature type="region of interest" description="Disordered" evidence="6">
    <location>
        <begin position="163"/>
        <end position="216"/>
    </location>
</feature>
<keyword evidence="2 7" id="KW-0812">Transmembrane</keyword>
<dbReference type="Proteomes" id="UP000016743">
    <property type="component" value="Chromosome"/>
</dbReference>
<evidence type="ECO:0000313" key="10">
    <source>
        <dbReference type="Proteomes" id="UP000016743"/>
    </source>
</evidence>
<keyword evidence="3 7" id="KW-1133">Transmembrane helix</keyword>
<gene>
    <name evidence="8" type="ORF">O159_02940</name>
    <name evidence="9" type="ORF">O159_06950</name>
</gene>
<proteinExistence type="predicted"/>
<dbReference type="EMBL" id="CP006734">
    <property type="protein sequence ID" value="AGW40518.1"/>
    <property type="molecule type" value="Genomic_DNA"/>
</dbReference>
<dbReference type="Gene3D" id="2.10.109.10">
    <property type="entry name" value="Umud Fragment, subunit A"/>
    <property type="match status" value="1"/>
</dbReference>
<dbReference type="InterPro" id="IPR019533">
    <property type="entry name" value="Peptidase_S26"/>
</dbReference>
<dbReference type="NCBIfam" id="TIGR02228">
    <property type="entry name" value="sigpep_I_arch"/>
    <property type="match status" value="1"/>
</dbReference>
<dbReference type="InterPro" id="IPR001733">
    <property type="entry name" value="Peptidase_S26B"/>
</dbReference>
<reference evidence="9 10" key="1">
    <citation type="journal article" date="2013" name="Genome Announc.">
        <title>Complete Genome Sequence of Leifsonia xyli subsp. cynodontis Strain DSM46306, a Gram-Positive Bacterial Pathogen of Grasses.</title>
        <authorList>
            <person name="Monteiro-Vitorello C.B."/>
            <person name="Zerillo M.M."/>
            <person name="Van Sluys M.A."/>
            <person name="Camargo L.E."/>
            <person name="Kitajima J.P."/>
        </authorList>
    </citation>
    <scope>NUCLEOTIDE SEQUENCE [LARGE SCALE GENOMIC DNA]</scope>
    <source>
        <strain evidence="9 10">DSM 46306</strain>
    </source>
</reference>
<dbReference type="KEGG" id="lxy:O159_06950"/>
<feature type="compositionally biased region" description="Basic and acidic residues" evidence="6">
    <location>
        <begin position="184"/>
        <end position="195"/>
    </location>
</feature>
<evidence type="ECO:0000256" key="7">
    <source>
        <dbReference type="SAM" id="Phobius"/>
    </source>
</evidence>
<dbReference type="STRING" id="1389489.O159_02940"/>
<dbReference type="PATRIC" id="fig|1389489.3.peg.276"/>
<dbReference type="HOGENOM" id="CLU_1276335_0_0_11"/>
<dbReference type="GO" id="GO:0004252">
    <property type="term" value="F:serine-type endopeptidase activity"/>
    <property type="evidence" value="ECO:0007669"/>
    <property type="project" value="UniProtKB-UniRule"/>
</dbReference>
<dbReference type="GO" id="GO:0006465">
    <property type="term" value="P:signal peptide processing"/>
    <property type="evidence" value="ECO:0007669"/>
    <property type="project" value="UniProtKB-UniRule"/>
</dbReference>
<evidence type="ECO:0000256" key="6">
    <source>
        <dbReference type="SAM" id="MobiDB-lite"/>
    </source>
</evidence>
<feature type="transmembrane region" description="Helical" evidence="7">
    <location>
        <begin position="137"/>
        <end position="156"/>
    </location>
</feature>
<dbReference type="SUPFAM" id="SSF51306">
    <property type="entry name" value="LexA/Signal peptidase"/>
    <property type="match status" value="1"/>
</dbReference>
<keyword evidence="4 7" id="KW-0472">Membrane</keyword>
<protein>
    <recommendedName>
        <fullName evidence="5">Signal peptidase I</fullName>
        <ecNumber evidence="5">3.4.21.89</ecNumber>
    </recommendedName>
</protein>
<dbReference type="GO" id="GO:0016020">
    <property type="term" value="C:membrane"/>
    <property type="evidence" value="ECO:0007669"/>
    <property type="project" value="UniProtKB-SubCell"/>
</dbReference>